<dbReference type="EMBL" id="JBBEGL010000001">
    <property type="protein sequence ID" value="MEJ2885807.1"/>
    <property type="molecule type" value="Genomic_DNA"/>
</dbReference>
<dbReference type="NCBIfam" id="TIGR03083">
    <property type="entry name" value="maleylpyruvate isomerase family mycothiol-dependent enzyme"/>
    <property type="match status" value="1"/>
</dbReference>
<organism evidence="2 3">
    <name type="scientific">Actinomycetospora aeridis</name>
    <dbReference type="NCBI Taxonomy" id="3129231"/>
    <lineage>
        <taxon>Bacteria</taxon>
        <taxon>Bacillati</taxon>
        <taxon>Actinomycetota</taxon>
        <taxon>Actinomycetes</taxon>
        <taxon>Pseudonocardiales</taxon>
        <taxon>Pseudonocardiaceae</taxon>
        <taxon>Actinomycetospora</taxon>
    </lineage>
</organism>
<comment type="caution">
    <text evidence="2">The sequence shown here is derived from an EMBL/GenBank/DDBJ whole genome shotgun (WGS) entry which is preliminary data.</text>
</comment>
<dbReference type="NCBIfam" id="TIGR03084">
    <property type="entry name" value="TIGR03084 family metal-binding protein"/>
    <property type="match status" value="1"/>
</dbReference>
<gene>
    <name evidence="2" type="ORF">WCD41_05045</name>
</gene>
<keyword evidence="3" id="KW-1185">Reference proteome</keyword>
<name>A0ABU8N0B8_9PSEU</name>
<dbReference type="Proteomes" id="UP001370100">
    <property type="component" value="Unassembled WGS sequence"/>
</dbReference>
<feature type="domain" description="Mycothiol-dependent maleylpyruvate isomerase metal-binding" evidence="1">
    <location>
        <begin position="15"/>
        <end position="152"/>
    </location>
</feature>
<dbReference type="InterPro" id="IPR017517">
    <property type="entry name" value="Maleyloyr_isom"/>
</dbReference>
<dbReference type="Gene3D" id="1.20.120.450">
    <property type="entry name" value="dinb family like domain"/>
    <property type="match status" value="1"/>
</dbReference>
<reference evidence="2 3" key="1">
    <citation type="submission" date="2024-03" db="EMBL/GenBank/DDBJ databases">
        <title>Actinomycetospora sp. OC33-EN06, a novel actinomycete isolated from wild orchid (Aerides multiflora).</title>
        <authorList>
            <person name="Suriyachadkun C."/>
        </authorList>
    </citation>
    <scope>NUCLEOTIDE SEQUENCE [LARGE SCALE GENOMIC DNA]</scope>
    <source>
        <strain evidence="2 3">OC33-EN06</strain>
    </source>
</reference>
<protein>
    <submittedName>
        <fullName evidence="2">TIGR03084 family metal-binding protein</fullName>
    </submittedName>
</protein>
<accession>A0ABU8N0B8</accession>
<sequence length="370" mass="39333">MTDIPEPHRALAVLRADSEAIETMVAGLTDEQWQQETPATGWTIADQVAHLAFVFSLAATAAAEPEQFRAIAGGVQGFGEFDAAVNAALEPYRALPPAEVLAAFRAERDRSLTALAAIPADGTVPWFVNPLPPVVLASAGMLECFAHGQDIADTLGVERTHDDRVQYLTTFVAHTRDFGFAAHGETPPAEPFRFELTLPSGRVWTFGPEDAAERVTGAAVDTVLLAARRRHADDLTVTGTGGAAQRWLEVAQAYRGPAGEGRRPRTIAGPRTVVVRYEVTPETAEANQQAVEKVLAELAETEPAGLAYAVHRLADGVTFVHVAEFAGEDNPLTGIGAFAEFQQGLPDRLVGPPAAGPATTLGVYRSPAKM</sequence>
<dbReference type="InterPro" id="IPR024344">
    <property type="entry name" value="MDMPI_metal-binding"/>
</dbReference>
<dbReference type="RefSeq" id="WP_337712267.1">
    <property type="nucleotide sequence ID" value="NZ_JBBEGL010000001.1"/>
</dbReference>
<dbReference type="Pfam" id="PF11716">
    <property type="entry name" value="MDMPI_N"/>
    <property type="match status" value="1"/>
</dbReference>
<evidence type="ECO:0000313" key="2">
    <source>
        <dbReference type="EMBL" id="MEJ2885807.1"/>
    </source>
</evidence>
<evidence type="ECO:0000313" key="3">
    <source>
        <dbReference type="Proteomes" id="UP001370100"/>
    </source>
</evidence>
<evidence type="ECO:0000259" key="1">
    <source>
        <dbReference type="Pfam" id="PF11716"/>
    </source>
</evidence>
<proteinExistence type="predicted"/>
<dbReference type="InterPro" id="IPR017518">
    <property type="entry name" value="CHP03084"/>
</dbReference>
<dbReference type="SUPFAM" id="SSF109854">
    <property type="entry name" value="DinB/YfiT-like putative metalloenzymes"/>
    <property type="match status" value="1"/>
</dbReference>
<dbReference type="InterPro" id="IPR034660">
    <property type="entry name" value="DinB/YfiT-like"/>
</dbReference>